<dbReference type="GO" id="GO:0015677">
    <property type="term" value="P:copper ion import"/>
    <property type="evidence" value="ECO:0007669"/>
    <property type="project" value="TreeGrafter"/>
</dbReference>
<dbReference type="InterPro" id="IPR051410">
    <property type="entry name" value="Ferric/Cupric_Reductase"/>
</dbReference>
<keyword evidence="2" id="KW-0560">Oxidoreductase</keyword>
<dbReference type="GO" id="GO:0006826">
    <property type="term" value="P:iron ion transport"/>
    <property type="evidence" value="ECO:0007669"/>
    <property type="project" value="TreeGrafter"/>
</dbReference>
<dbReference type="SUPFAM" id="SSF52343">
    <property type="entry name" value="Ferredoxin reductase-like, C-terminal NADP-linked domain"/>
    <property type="match status" value="1"/>
</dbReference>
<dbReference type="PANTHER" id="PTHR32361:SF9">
    <property type="entry name" value="FERRIC REDUCTASE TRANSMEMBRANE COMPONENT 3-RELATED"/>
    <property type="match status" value="1"/>
</dbReference>
<reference evidence="5" key="1">
    <citation type="journal article" date="2020" name="Mol. Plant Microbe Interact.">
        <title>Genome Sequence of the Biocontrol Agent Coniothyrium minitans strain Conio (IMI 134523).</title>
        <authorList>
            <person name="Patel D."/>
            <person name="Shittu T.A."/>
            <person name="Baroncelli R."/>
            <person name="Muthumeenakshi S."/>
            <person name="Osborne T.H."/>
            <person name="Janganan T.K."/>
            <person name="Sreenivasaprasad S."/>
        </authorList>
    </citation>
    <scope>NUCLEOTIDE SEQUENCE</scope>
    <source>
        <strain evidence="5">Conio</strain>
    </source>
</reference>
<keyword evidence="6" id="KW-1185">Reference proteome</keyword>
<keyword evidence="3" id="KW-0472">Membrane</keyword>
<dbReference type="Pfam" id="PF08030">
    <property type="entry name" value="NAD_binding_6"/>
    <property type="match status" value="1"/>
</dbReference>
<protein>
    <submittedName>
        <fullName evidence="5">Cell surface metalloreductase</fullName>
    </submittedName>
</protein>
<name>A0A9P6G8Z9_9PLEO</name>
<dbReference type="Gene3D" id="3.40.50.80">
    <property type="entry name" value="Nucleotide-binding domain of ferredoxin-NADP reductase (FNR) module"/>
    <property type="match status" value="1"/>
</dbReference>
<evidence type="ECO:0000256" key="2">
    <source>
        <dbReference type="ARBA" id="ARBA00023002"/>
    </source>
</evidence>
<dbReference type="OrthoDB" id="4494341at2759"/>
<dbReference type="GO" id="GO:0005886">
    <property type="term" value="C:plasma membrane"/>
    <property type="evidence" value="ECO:0007669"/>
    <property type="project" value="TreeGrafter"/>
</dbReference>
<feature type="domain" description="Ferric reductase NAD binding" evidence="4">
    <location>
        <begin position="52"/>
        <end position="112"/>
    </location>
</feature>
<dbReference type="InterPro" id="IPR039261">
    <property type="entry name" value="FNR_nucleotide-bd"/>
</dbReference>
<dbReference type="CDD" id="cd06186">
    <property type="entry name" value="NOX_Duox_like_FAD_NADP"/>
    <property type="match status" value="1"/>
</dbReference>
<evidence type="ECO:0000256" key="1">
    <source>
        <dbReference type="ARBA" id="ARBA00022448"/>
    </source>
</evidence>
<sequence length="229" mass="25372">MVASSKNEGSIEMRIQPQAGFTRRLFEGSKSNGNAFVEGPYGYGFDLKEFGTVVLFASGIGIAGHLPYIQSIVRDYKRSEIKTRDLLLIWHVENKDQRDLVGEVMDGVLIEDKPLEGMLGDGNLKTKRSLGTSSIPDRPGVRPAPHGENIIDVYLYGSYELLGEEGPLVRQKRQGSRIAEIRGKPDIPQIIRDALDTSRGKVAICSMPLNLRWDARVVLIHKQCVPIGT</sequence>
<dbReference type="GO" id="GO:0000293">
    <property type="term" value="F:ferric-chelate reductase activity"/>
    <property type="evidence" value="ECO:0007669"/>
    <property type="project" value="TreeGrafter"/>
</dbReference>
<feature type="transmembrane region" description="Helical" evidence="3">
    <location>
        <begin position="50"/>
        <end position="69"/>
    </location>
</feature>
<evidence type="ECO:0000259" key="4">
    <source>
        <dbReference type="Pfam" id="PF08030"/>
    </source>
</evidence>
<keyword evidence="3" id="KW-1133">Transmembrane helix</keyword>
<accession>A0A9P6G8Z9</accession>
<dbReference type="PANTHER" id="PTHR32361">
    <property type="entry name" value="FERRIC/CUPRIC REDUCTASE TRANSMEMBRANE COMPONENT"/>
    <property type="match status" value="1"/>
</dbReference>
<proteinExistence type="predicted"/>
<evidence type="ECO:0000313" key="6">
    <source>
        <dbReference type="Proteomes" id="UP000756921"/>
    </source>
</evidence>
<dbReference type="Proteomes" id="UP000756921">
    <property type="component" value="Unassembled WGS sequence"/>
</dbReference>
<comment type="caution">
    <text evidence="5">The sequence shown here is derived from an EMBL/GenBank/DDBJ whole genome shotgun (WGS) entry which is preliminary data.</text>
</comment>
<keyword evidence="1" id="KW-0813">Transport</keyword>
<evidence type="ECO:0000256" key="3">
    <source>
        <dbReference type="SAM" id="Phobius"/>
    </source>
</evidence>
<dbReference type="InterPro" id="IPR013121">
    <property type="entry name" value="Fe_red_NAD-bd_6"/>
</dbReference>
<evidence type="ECO:0000313" key="5">
    <source>
        <dbReference type="EMBL" id="KAF9729889.1"/>
    </source>
</evidence>
<organism evidence="5 6">
    <name type="scientific">Paraphaeosphaeria minitans</name>
    <dbReference type="NCBI Taxonomy" id="565426"/>
    <lineage>
        <taxon>Eukaryota</taxon>
        <taxon>Fungi</taxon>
        <taxon>Dikarya</taxon>
        <taxon>Ascomycota</taxon>
        <taxon>Pezizomycotina</taxon>
        <taxon>Dothideomycetes</taxon>
        <taxon>Pleosporomycetidae</taxon>
        <taxon>Pleosporales</taxon>
        <taxon>Massarineae</taxon>
        <taxon>Didymosphaeriaceae</taxon>
        <taxon>Paraphaeosphaeria</taxon>
    </lineage>
</organism>
<gene>
    <name evidence="5" type="ORF">PMIN01_11822</name>
</gene>
<dbReference type="GO" id="GO:0006879">
    <property type="term" value="P:intracellular iron ion homeostasis"/>
    <property type="evidence" value="ECO:0007669"/>
    <property type="project" value="TreeGrafter"/>
</dbReference>
<keyword evidence="3" id="KW-0812">Transmembrane</keyword>
<dbReference type="EMBL" id="WJXW01000015">
    <property type="protein sequence ID" value="KAF9729889.1"/>
    <property type="molecule type" value="Genomic_DNA"/>
</dbReference>
<dbReference type="AlphaFoldDB" id="A0A9P6G8Z9"/>